<protein>
    <submittedName>
        <fullName evidence="1">Uncharacterized protein</fullName>
    </submittedName>
</protein>
<sequence>MKEVADFTEKKYISFDGLKRLSDENFERFNRNIDYENFEKNHEIKPNIFKMTILAEHSYSMGSPTENHYRCLVTHPNISEILIQDISVEQWDRINK</sequence>
<gene>
    <name evidence="1" type="ORF">Ataiwa_17920</name>
</gene>
<dbReference type="EMBL" id="BTPE01000005">
    <property type="protein sequence ID" value="GMQ33520.1"/>
    <property type="molecule type" value="Genomic_DNA"/>
</dbReference>
<evidence type="ECO:0000313" key="1">
    <source>
        <dbReference type="EMBL" id="GMQ33520.1"/>
    </source>
</evidence>
<reference evidence="1 2" key="1">
    <citation type="submission" date="2023-08" db="EMBL/GenBank/DDBJ databases">
        <title>Draft genome sequence of Algoriphagus taiwanensis.</title>
        <authorList>
            <person name="Takatani N."/>
            <person name="Hosokawa M."/>
            <person name="Sawabe T."/>
        </authorList>
    </citation>
    <scope>NUCLEOTIDE SEQUENCE [LARGE SCALE GENOMIC DNA]</scope>
    <source>
        <strain evidence="1 2">JCM 19755</strain>
    </source>
</reference>
<dbReference type="Proteomes" id="UP001307705">
    <property type="component" value="Unassembled WGS sequence"/>
</dbReference>
<name>A0ABQ6Q1U1_9BACT</name>
<dbReference type="RefSeq" id="WP_338228316.1">
    <property type="nucleotide sequence ID" value="NZ_BTPE01000005.1"/>
</dbReference>
<keyword evidence="2" id="KW-1185">Reference proteome</keyword>
<evidence type="ECO:0000313" key="2">
    <source>
        <dbReference type="Proteomes" id="UP001307705"/>
    </source>
</evidence>
<proteinExistence type="predicted"/>
<organism evidence="1 2">
    <name type="scientific">Algoriphagus taiwanensis</name>
    <dbReference type="NCBI Taxonomy" id="1445656"/>
    <lineage>
        <taxon>Bacteria</taxon>
        <taxon>Pseudomonadati</taxon>
        <taxon>Bacteroidota</taxon>
        <taxon>Cytophagia</taxon>
        <taxon>Cytophagales</taxon>
        <taxon>Cyclobacteriaceae</taxon>
        <taxon>Algoriphagus</taxon>
    </lineage>
</organism>
<accession>A0ABQ6Q1U1</accession>
<comment type="caution">
    <text evidence="1">The sequence shown here is derived from an EMBL/GenBank/DDBJ whole genome shotgun (WGS) entry which is preliminary data.</text>
</comment>